<dbReference type="InterPro" id="IPR021324">
    <property type="entry name" value="DUF2929"/>
</dbReference>
<evidence type="ECO:0000313" key="3">
    <source>
        <dbReference type="Proteomes" id="UP001597199"/>
    </source>
</evidence>
<name>A0ABW4BG78_9LACO</name>
<protein>
    <submittedName>
        <fullName evidence="2">YjzD family protein</fullName>
    </submittedName>
</protein>
<keyword evidence="1" id="KW-0812">Transmembrane</keyword>
<reference evidence="3" key="1">
    <citation type="journal article" date="2019" name="Int. J. Syst. Evol. Microbiol.">
        <title>The Global Catalogue of Microorganisms (GCM) 10K type strain sequencing project: providing services to taxonomists for standard genome sequencing and annotation.</title>
        <authorList>
            <consortium name="The Broad Institute Genomics Platform"/>
            <consortium name="The Broad Institute Genome Sequencing Center for Infectious Disease"/>
            <person name="Wu L."/>
            <person name="Ma J."/>
        </authorList>
    </citation>
    <scope>NUCLEOTIDE SEQUENCE [LARGE SCALE GENOMIC DNA]</scope>
    <source>
        <strain evidence="3">CCM 9110</strain>
    </source>
</reference>
<comment type="caution">
    <text evidence="2">The sequence shown here is derived from an EMBL/GenBank/DDBJ whole genome shotgun (WGS) entry which is preliminary data.</text>
</comment>
<keyword evidence="3" id="KW-1185">Reference proteome</keyword>
<proteinExistence type="predicted"/>
<feature type="transmembrane region" description="Helical" evidence="1">
    <location>
        <begin position="33"/>
        <end position="52"/>
    </location>
</feature>
<keyword evidence="1" id="KW-0472">Membrane</keyword>
<sequence>MRYVATLVWGVILGQVVGFLVSALSGGTYDPKMAGITSILFVIILFALPPIMKHFDSTATDKKAN</sequence>
<organism evidence="2 3">
    <name type="scientific">Lacticaseibacillus suilingensis</name>
    <dbReference type="NCBI Taxonomy" id="2799577"/>
    <lineage>
        <taxon>Bacteria</taxon>
        <taxon>Bacillati</taxon>
        <taxon>Bacillota</taxon>
        <taxon>Bacilli</taxon>
        <taxon>Lactobacillales</taxon>
        <taxon>Lactobacillaceae</taxon>
        <taxon>Lacticaseibacillus</taxon>
    </lineage>
</organism>
<evidence type="ECO:0000256" key="1">
    <source>
        <dbReference type="SAM" id="Phobius"/>
    </source>
</evidence>
<keyword evidence="1" id="KW-1133">Transmembrane helix</keyword>
<accession>A0ABW4BG78</accession>
<gene>
    <name evidence="2" type="ORF">ACFQ41_05515</name>
</gene>
<dbReference type="EMBL" id="JBHTOA010000023">
    <property type="protein sequence ID" value="MFD1398760.1"/>
    <property type="molecule type" value="Genomic_DNA"/>
</dbReference>
<dbReference type="Pfam" id="PF11151">
    <property type="entry name" value="DUF2929"/>
    <property type="match status" value="1"/>
</dbReference>
<dbReference type="RefSeq" id="WP_125581730.1">
    <property type="nucleotide sequence ID" value="NZ_BOLV01000007.1"/>
</dbReference>
<evidence type="ECO:0000313" key="2">
    <source>
        <dbReference type="EMBL" id="MFD1398760.1"/>
    </source>
</evidence>
<dbReference type="Proteomes" id="UP001597199">
    <property type="component" value="Unassembled WGS sequence"/>
</dbReference>